<name>A0ACA9LBE0_9GLOM</name>
<evidence type="ECO:0000313" key="2">
    <source>
        <dbReference type="Proteomes" id="UP000789525"/>
    </source>
</evidence>
<reference evidence="1" key="1">
    <citation type="submission" date="2021-06" db="EMBL/GenBank/DDBJ databases">
        <authorList>
            <person name="Kallberg Y."/>
            <person name="Tangrot J."/>
            <person name="Rosling A."/>
        </authorList>
    </citation>
    <scope>NUCLEOTIDE SEQUENCE</scope>
    <source>
        <strain evidence="1">CL356</strain>
    </source>
</reference>
<keyword evidence="2" id="KW-1185">Reference proteome</keyword>
<proteinExistence type="predicted"/>
<evidence type="ECO:0000313" key="1">
    <source>
        <dbReference type="EMBL" id="CAG8521227.1"/>
    </source>
</evidence>
<organism evidence="1 2">
    <name type="scientific">Acaulospora colombiana</name>
    <dbReference type="NCBI Taxonomy" id="27376"/>
    <lineage>
        <taxon>Eukaryota</taxon>
        <taxon>Fungi</taxon>
        <taxon>Fungi incertae sedis</taxon>
        <taxon>Mucoromycota</taxon>
        <taxon>Glomeromycotina</taxon>
        <taxon>Glomeromycetes</taxon>
        <taxon>Diversisporales</taxon>
        <taxon>Acaulosporaceae</taxon>
        <taxon>Acaulospora</taxon>
    </lineage>
</organism>
<comment type="caution">
    <text evidence="1">The sequence shown here is derived from an EMBL/GenBank/DDBJ whole genome shotgun (WGS) entry which is preliminary data.</text>
</comment>
<dbReference type="Proteomes" id="UP000789525">
    <property type="component" value="Unassembled WGS sequence"/>
</dbReference>
<accession>A0ACA9LBE0</accession>
<gene>
    <name evidence="1" type="ORF">ACOLOM_LOCUS3664</name>
</gene>
<protein>
    <submittedName>
        <fullName evidence="1">12069_t:CDS:1</fullName>
    </submittedName>
</protein>
<sequence>MLVKVAEKSVVSVLQYVITVFQRDVQKNANVQKKQIFAITAKTINWTVSDNNLDVSNNLTNDDGKSNIISENVERTSDKNPNEENSEYNIFEGTRDKDPNGENSEDDIFEGTDDNPDDENSEDDIFEDGIFEGTSDNPNDENSEYHNPEYSNAGNDPENGNFSVNFESENLENNIIEDINLESNDLGDGNFENIDNNFENDYMQHQFPCYNPEDSDFVEIDDLGDGDYMKYMLLGDRDFAGDMLKKDFF</sequence>
<dbReference type="EMBL" id="CAJVPT010005548">
    <property type="protein sequence ID" value="CAG8521227.1"/>
    <property type="molecule type" value="Genomic_DNA"/>
</dbReference>